<comment type="caution">
    <text evidence="2">The sequence shown here is derived from an EMBL/GenBank/DDBJ whole genome shotgun (WGS) entry which is preliminary data.</text>
</comment>
<dbReference type="AlphaFoldDB" id="A0A1F4XLC5"/>
<dbReference type="Proteomes" id="UP000177614">
    <property type="component" value="Unassembled WGS sequence"/>
</dbReference>
<proteinExistence type="predicted"/>
<feature type="transmembrane region" description="Helical" evidence="1">
    <location>
        <begin position="17"/>
        <end position="38"/>
    </location>
</feature>
<dbReference type="STRING" id="1817814.A2V81_02645"/>
<keyword evidence="1" id="KW-0472">Membrane</keyword>
<feature type="transmembrane region" description="Helical" evidence="1">
    <location>
        <begin position="50"/>
        <end position="69"/>
    </location>
</feature>
<keyword evidence="1" id="KW-0812">Transmembrane</keyword>
<dbReference type="EMBL" id="MEWR01000008">
    <property type="protein sequence ID" value="OGC82394.1"/>
    <property type="molecule type" value="Genomic_DNA"/>
</dbReference>
<evidence type="ECO:0000313" key="3">
    <source>
        <dbReference type="Proteomes" id="UP000177614"/>
    </source>
</evidence>
<gene>
    <name evidence="2" type="ORF">A2V81_02645</name>
</gene>
<keyword evidence="1" id="KW-1133">Transmembrane helix</keyword>
<reference evidence="2 3" key="1">
    <citation type="journal article" date="2016" name="Nat. Commun.">
        <title>Thousands of microbial genomes shed light on interconnected biogeochemical processes in an aquifer system.</title>
        <authorList>
            <person name="Anantharaman K."/>
            <person name="Brown C.T."/>
            <person name="Hug L.A."/>
            <person name="Sharon I."/>
            <person name="Castelle C.J."/>
            <person name="Probst A.J."/>
            <person name="Thomas B.C."/>
            <person name="Singh A."/>
            <person name="Wilkins M.J."/>
            <person name="Karaoz U."/>
            <person name="Brodie E.L."/>
            <person name="Williams K.H."/>
            <person name="Hubbard S.S."/>
            <person name="Banfield J.F."/>
        </authorList>
    </citation>
    <scope>NUCLEOTIDE SEQUENCE [LARGE SCALE GENOMIC DNA]</scope>
</reference>
<protein>
    <submittedName>
        <fullName evidence="2">Uncharacterized protein</fullName>
    </submittedName>
</protein>
<evidence type="ECO:0000256" key="1">
    <source>
        <dbReference type="SAM" id="Phobius"/>
    </source>
</evidence>
<accession>A0A1F4XLC5</accession>
<sequence>MPLSLKFQGPMLTDNEIYLFAVHTIFMAIAVIGAILLIIWMTKNLKPKQLLTWVTIFIVVGLLGSFVTFRQEMDFFTKAVWGGSVSGTWSAPNQ</sequence>
<organism evidence="2 3">
    <name type="scientific">Candidatus Abawacabacteria bacterium RBG_16_42_10</name>
    <dbReference type="NCBI Taxonomy" id="1817814"/>
    <lineage>
        <taxon>Bacteria</taxon>
        <taxon>Candidatus Abawacaibacteriota</taxon>
    </lineage>
</organism>
<evidence type="ECO:0000313" key="2">
    <source>
        <dbReference type="EMBL" id="OGC82394.1"/>
    </source>
</evidence>
<name>A0A1F4XLC5_9BACT</name>